<dbReference type="EMBL" id="JAFBMS010002167">
    <property type="protein sequence ID" value="KAG9328498.1"/>
    <property type="molecule type" value="Genomic_DNA"/>
</dbReference>
<name>A0A8T2MS23_9TELE</name>
<keyword evidence="2" id="KW-1185">Reference proteome</keyword>
<evidence type="ECO:0000313" key="1">
    <source>
        <dbReference type="EMBL" id="KAG9328498.1"/>
    </source>
</evidence>
<proteinExistence type="predicted"/>
<evidence type="ECO:0000313" key="2">
    <source>
        <dbReference type="Proteomes" id="UP000824540"/>
    </source>
</evidence>
<reference evidence="1" key="1">
    <citation type="thesis" date="2021" institute="BYU ScholarsArchive" country="Provo, UT, USA">
        <title>Applications of and Algorithms for Genome Assembly and Genomic Analyses with an Emphasis on Marine Teleosts.</title>
        <authorList>
            <person name="Pickett B.D."/>
        </authorList>
    </citation>
    <scope>NUCLEOTIDE SEQUENCE</scope>
    <source>
        <strain evidence="1">HI-2016</strain>
    </source>
</reference>
<comment type="caution">
    <text evidence="1">The sequence shown here is derived from an EMBL/GenBank/DDBJ whole genome shotgun (WGS) entry which is preliminary data.</text>
</comment>
<sequence>MTEPGRGYGERPQFDVQIQQGVKLNTADVQATRWCTRSAGFWGEKPSIRTTDRTRPMTWEDNAVRMHTQFLQPQTPINPAVAGQLLPRQCGAMEVLDPMGSLHLPTCIWFGLEMTSSDVGLRTLPKSPTAALHLYLYLIVAKLGLEPSTFWVPVEYLSSQAITCPDELLSVSLLTTRFDGSSSVQTGWKVLGMFLATLPFITATAAAVWAHSGGGAVGISQKRDLKECIDASCRLSKASSSVAEWYCNGLDSAGIHYQEN</sequence>
<accession>A0A8T2MS23</accession>
<protein>
    <submittedName>
        <fullName evidence="1">Uncharacterized protein</fullName>
    </submittedName>
</protein>
<dbReference type="OrthoDB" id="8871851at2759"/>
<organism evidence="1 2">
    <name type="scientific">Albula glossodonta</name>
    <name type="common">roundjaw bonefish</name>
    <dbReference type="NCBI Taxonomy" id="121402"/>
    <lineage>
        <taxon>Eukaryota</taxon>
        <taxon>Metazoa</taxon>
        <taxon>Chordata</taxon>
        <taxon>Craniata</taxon>
        <taxon>Vertebrata</taxon>
        <taxon>Euteleostomi</taxon>
        <taxon>Actinopterygii</taxon>
        <taxon>Neopterygii</taxon>
        <taxon>Teleostei</taxon>
        <taxon>Albuliformes</taxon>
        <taxon>Albulidae</taxon>
        <taxon>Albula</taxon>
    </lineage>
</organism>
<gene>
    <name evidence="1" type="ORF">JZ751_013532</name>
</gene>
<dbReference type="Proteomes" id="UP000824540">
    <property type="component" value="Unassembled WGS sequence"/>
</dbReference>
<dbReference type="AlphaFoldDB" id="A0A8T2MS23"/>